<reference evidence="3" key="1">
    <citation type="submission" date="2021-03" db="EMBL/GenBank/DDBJ databases">
        <authorList>
            <consortium name="Genoscope - CEA"/>
            <person name="William W."/>
        </authorList>
    </citation>
    <scope>NUCLEOTIDE SEQUENCE</scope>
    <source>
        <strain evidence="3">Doubled-haploid Pahang</strain>
    </source>
</reference>
<dbReference type="AlphaFoldDB" id="A0A804JQG5"/>
<feature type="region of interest" description="Disordered" evidence="1">
    <location>
        <begin position="76"/>
        <end position="95"/>
    </location>
</feature>
<feature type="region of interest" description="Disordered" evidence="1">
    <location>
        <begin position="23"/>
        <end position="66"/>
    </location>
</feature>
<evidence type="ECO:0000313" key="4">
    <source>
        <dbReference type="EnsemblPlants" id="Ma07_p00150.1"/>
    </source>
</evidence>
<gene>
    <name evidence="3" type="ORF">GSMUA_54580.1</name>
</gene>
<keyword evidence="2" id="KW-1133">Transmembrane helix</keyword>
<evidence type="ECO:0000313" key="3">
    <source>
        <dbReference type="EMBL" id="CAG1855180.1"/>
    </source>
</evidence>
<dbReference type="Gramene" id="Ma07_t00150.1">
    <property type="protein sequence ID" value="Ma07_p00150.1"/>
    <property type="gene ID" value="Ma07_g00150"/>
</dbReference>
<feature type="transmembrane region" description="Helical" evidence="2">
    <location>
        <begin position="162"/>
        <end position="180"/>
    </location>
</feature>
<dbReference type="Proteomes" id="UP000012960">
    <property type="component" value="Unplaced"/>
</dbReference>
<sequence>MKHGILDESDPCWKQPNLYPNPPARFQHRPLTELCPQPNPNRRPLLPSHLANTGTGDAPPLPPPFASLSRISQHQASSTSHVSRTKSHQGHRNWDNGIGHPRSYWQKLVFGGDWPDAPTIDWSGRCVLFCFCPKLNKSCMFIFGSVILALFILSSGGCKDEIIIHLITVKALAFLLRLMLKNYLF</sequence>
<keyword evidence="2" id="KW-0472">Membrane</keyword>
<evidence type="ECO:0000256" key="1">
    <source>
        <dbReference type="SAM" id="MobiDB-lite"/>
    </source>
</evidence>
<dbReference type="InParanoid" id="A0A804JQG5"/>
<organism evidence="4 5">
    <name type="scientific">Musa acuminata subsp. malaccensis</name>
    <name type="common">Wild banana</name>
    <name type="synonym">Musa malaccensis</name>
    <dbReference type="NCBI Taxonomy" id="214687"/>
    <lineage>
        <taxon>Eukaryota</taxon>
        <taxon>Viridiplantae</taxon>
        <taxon>Streptophyta</taxon>
        <taxon>Embryophyta</taxon>
        <taxon>Tracheophyta</taxon>
        <taxon>Spermatophyta</taxon>
        <taxon>Magnoliopsida</taxon>
        <taxon>Liliopsida</taxon>
        <taxon>Zingiberales</taxon>
        <taxon>Musaceae</taxon>
        <taxon>Musa</taxon>
    </lineage>
</organism>
<feature type="transmembrane region" description="Helical" evidence="2">
    <location>
        <begin position="138"/>
        <end position="156"/>
    </location>
</feature>
<protein>
    <submittedName>
        <fullName evidence="3">(wild Malaysian banana) hypothetical protein</fullName>
    </submittedName>
</protein>
<proteinExistence type="predicted"/>
<name>A0A804JQG5_MUSAM</name>
<keyword evidence="5" id="KW-1185">Reference proteome</keyword>
<reference evidence="4" key="2">
    <citation type="submission" date="2021-05" db="UniProtKB">
        <authorList>
            <consortium name="EnsemblPlants"/>
        </authorList>
    </citation>
    <scope>IDENTIFICATION</scope>
    <source>
        <strain evidence="4">subsp. malaccensis</strain>
    </source>
</reference>
<accession>A0A804JQG5</accession>
<dbReference type="EMBL" id="HG996473">
    <property type="protein sequence ID" value="CAG1855180.1"/>
    <property type="molecule type" value="Genomic_DNA"/>
</dbReference>
<dbReference type="EnsemblPlants" id="Ma07_t00150.1">
    <property type="protein sequence ID" value="Ma07_p00150.1"/>
    <property type="gene ID" value="Ma07_g00150"/>
</dbReference>
<evidence type="ECO:0000256" key="2">
    <source>
        <dbReference type="SAM" id="Phobius"/>
    </source>
</evidence>
<keyword evidence="2" id="KW-0812">Transmembrane</keyword>
<evidence type="ECO:0000313" key="5">
    <source>
        <dbReference type="Proteomes" id="UP000012960"/>
    </source>
</evidence>
<dbReference type="OrthoDB" id="10429001at2759"/>